<reference evidence="3" key="1">
    <citation type="journal article" date="2014" name="Microb. Cell Fact.">
        <title>Exploiting Issatchenkia orientalis SD108 for succinic acid production.</title>
        <authorList>
            <person name="Xiao H."/>
            <person name="Shao Z."/>
            <person name="Jiang Y."/>
            <person name="Dole S."/>
            <person name="Zhao H."/>
        </authorList>
    </citation>
    <scope>NUCLEOTIDE SEQUENCE [LARGE SCALE GENOMIC DNA]</scope>
    <source>
        <strain evidence="3">SD108</strain>
    </source>
</reference>
<comment type="caution">
    <text evidence="1">The sequence shown here is derived from an EMBL/GenBank/DDBJ whole genome shotgun (WGS) entry which is preliminary data.</text>
</comment>
<protein>
    <submittedName>
        <fullName evidence="1">Uncharacterized protein</fullName>
    </submittedName>
</protein>
<accession>A0A099NJM7</accession>
<sequence length="23" mass="2892">MIRYRRKIKVFGFWGEYGRKAET</sequence>
<dbReference type="HOGENOM" id="CLU_3423320_0_0_1"/>
<dbReference type="EMBL" id="JQFK01002392">
    <property type="protein sequence ID" value="KGK32339.1"/>
    <property type="molecule type" value="Genomic_DNA"/>
</dbReference>
<dbReference type="EMBL" id="JQFK01002436">
    <property type="protein sequence ID" value="KGK32309.1"/>
    <property type="molecule type" value="Genomic_DNA"/>
</dbReference>
<proteinExistence type="predicted"/>
<evidence type="ECO:0000313" key="3">
    <source>
        <dbReference type="Proteomes" id="UP000029867"/>
    </source>
</evidence>
<reference evidence="1" key="2">
    <citation type="submission" date="2014-08" db="EMBL/GenBank/DDBJ databases">
        <title>Exploiting Issatchenkia orientalis SD108 for Succinic Acid Production.</title>
        <authorList>
            <person name="Xiao H."/>
            <person name="Shao Z."/>
            <person name="Jiang Y."/>
            <person name="Dole S."/>
            <person name="Zhao H."/>
        </authorList>
    </citation>
    <scope>NUCLEOTIDE SEQUENCE [LARGE SCALE GENOMIC DNA]</scope>
    <source>
        <strain evidence="1">SD108</strain>
    </source>
</reference>
<organism evidence="1 3">
    <name type="scientific">Pichia kudriavzevii</name>
    <name type="common">Yeast</name>
    <name type="synonym">Issatchenkia orientalis</name>
    <dbReference type="NCBI Taxonomy" id="4909"/>
    <lineage>
        <taxon>Eukaryota</taxon>
        <taxon>Fungi</taxon>
        <taxon>Dikarya</taxon>
        <taxon>Ascomycota</taxon>
        <taxon>Saccharomycotina</taxon>
        <taxon>Pichiomycetes</taxon>
        <taxon>Pichiales</taxon>
        <taxon>Pichiaceae</taxon>
        <taxon>Pichia</taxon>
    </lineage>
</organism>
<dbReference type="Proteomes" id="UP000029867">
    <property type="component" value="Unassembled WGS sequence"/>
</dbReference>
<dbReference type="AlphaFoldDB" id="A0A099NJM7"/>
<name>A0A099NJM7_PICKU</name>
<evidence type="ECO:0000313" key="2">
    <source>
        <dbReference type="EMBL" id="KGK32339.1"/>
    </source>
</evidence>
<gene>
    <name evidence="2" type="ORF">JL09_g7054</name>
    <name evidence="1" type="ORF">JL09_g7084</name>
</gene>
<evidence type="ECO:0000313" key="1">
    <source>
        <dbReference type="EMBL" id="KGK32309.1"/>
    </source>
</evidence>